<feature type="domain" description="DUF1829" evidence="2">
    <location>
        <begin position="161"/>
        <end position="245"/>
    </location>
</feature>
<feature type="domain" description="DUF1828" evidence="1">
    <location>
        <begin position="32"/>
        <end position="122"/>
    </location>
</feature>
<proteinExistence type="predicted"/>
<dbReference type="AlphaFoldDB" id="A0A9X3FQI0"/>
<dbReference type="InterPro" id="IPR014961">
    <property type="entry name" value="DUF1829"/>
</dbReference>
<keyword evidence="4" id="KW-1185">Reference proteome</keyword>
<dbReference type="RefSeq" id="WP_268752481.1">
    <property type="nucleotide sequence ID" value="NZ_JAPRFQ010000002.1"/>
</dbReference>
<sequence>MDVEKIKDDYMNFIKENTKINIHENEIISINTPFVDSFGEGISFSIEHNDRLYKVTDNGFAYWELGLAGIDLSRKGKRKEIFNNSITFHGFSLGDNNEIYRLIPKKEISQSIHDMTQLLINIYDLTYLSRHNVADQFYQDVDSYFNNSDRFNFFQDFSLTGKSQLNHRFNYVFIQDKINKLARVHTRLDKQQVNSILTSWLDTSLVRKPNEELYIILSEEGFQNVSEENLIALDSYKITPLNFNDKDNLVRKLGA</sequence>
<dbReference type="Proteomes" id="UP001146670">
    <property type="component" value="Unassembled WGS sequence"/>
</dbReference>
<dbReference type="EMBL" id="JAPRFR010000002">
    <property type="protein sequence ID" value="MCZ0726156.1"/>
    <property type="molecule type" value="Genomic_DNA"/>
</dbReference>
<protein>
    <submittedName>
        <fullName evidence="3">DUF1828 domain-containing protein</fullName>
    </submittedName>
</protein>
<evidence type="ECO:0000313" key="4">
    <source>
        <dbReference type="Proteomes" id="UP001146670"/>
    </source>
</evidence>
<comment type="caution">
    <text evidence="3">The sequence shown here is derived from an EMBL/GenBank/DDBJ whole genome shotgun (WGS) entry which is preliminary data.</text>
</comment>
<dbReference type="Pfam" id="PF08862">
    <property type="entry name" value="DUF1829"/>
    <property type="match status" value="1"/>
</dbReference>
<evidence type="ECO:0000313" key="3">
    <source>
        <dbReference type="EMBL" id="MCZ0726156.1"/>
    </source>
</evidence>
<evidence type="ECO:0000259" key="2">
    <source>
        <dbReference type="Pfam" id="PF08862"/>
    </source>
</evidence>
<gene>
    <name evidence="3" type="ORF">OW157_06155</name>
</gene>
<evidence type="ECO:0000259" key="1">
    <source>
        <dbReference type="Pfam" id="PF08861"/>
    </source>
</evidence>
<dbReference type="InterPro" id="IPR014960">
    <property type="entry name" value="DUF1828"/>
</dbReference>
<name>A0A9X3FQI0_9LACT</name>
<reference evidence="3" key="1">
    <citation type="submission" date="2022-12" db="EMBL/GenBank/DDBJ databases">
        <title>Description and comparative metabolic analysis of Aerococcus sp. nov., isolated from the feces of a pig.</title>
        <authorList>
            <person name="Chang Y.-H."/>
        </authorList>
    </citation>
    <scope>NUCLEOTIDE SEQUENCE</scope>
    <source>
        <strain evidence="3">YH-aer222</strain>
    </source>
</reference>
<organism evidence="3 4">
    <name type="scientific">Aerococcus kribbianus</name>
    <dbReference type="NCBI Taxonomy" id="2999064"/>
    <lineage>
        <taxon>Bacteria</taxon>
        <taxon>Bacillati</taxon>
        <taxon>Bacillota</taxon>
        <taxon>Bacilli</taxon>
        <taxon>Lactobacillales</taxon>
        <taxon>Aerococcaceae</taxon>
        <taxon>Aerococcus</taxon>
    </lineage>
</organism>
<dbReference type="Pfam" id="PF08861">
    <property type="entry name" value="DUF1828"/>
    <property type="match status" value="1"/>
</dbReference>
<accession>A0A9X3FQI0</accession>